<dbReference type="AlphaFoldDB" id="A0A1D3JXA5"/>
<dbReference type="InterPro" id="IPR011990">
    <property type="entry name" value="TPR-like_helical_dom_sf"/>
</dbReference>
<reference evidence="3" key="1">
    <citation type="submission" date="2016-07" db="EMBL/GenBank/DDBJ databases">
        <authorList>
            <person name="Florea S."/>
            <person name="Webb J.S."/>
            <person name="Jaromczyk J."/>
            <person name="Schardl C.L."/>
        </authorList>
    </citation>
    <scope>NUCLEOTIDE SEQUENCE [LARGE SCALE GENOMIC DNA]</scope>
    <source>
        <strain evidence="3">1YdBTEX2</strain>
    </source>
</reference>
<feature type="domain" description="DUF6396" evidence="1">
    <location>
        <begin position="201"/>
        <end position="302"/>
    </location>
</feature>
<gene>
    <name evidence="2" type="ORF">PVE_R1G2826</name>
</gene>
<sequence>MFDYARHLDYLLKRRVKGRDFGSESVDELNRISRYYRIASAHGNAKATEALHYLQWRLTDTTYDGVPTRLRRNREEETKRLRELLTQQSPSRGYWLQAGMFRQAWNLREALVLFRKAADMGDAESQFLLAEYLDVDSIIGPAAFGAKAKDKAFALPLYRCAAQQGHGGAMYELAIKQIDERRYAEAMAGFQQAVMEGNAAAAYRLREAFGEGSNSTRSLGVAKDAARYERYEKIRIFLIQEEQFAPRVPDLDRIVPLPPAALPEWNGEFLWKSEQLEPREAPSETLVARMAKAKTLDSRTGLAKDAAQ</sequence>
<proteinExistence type="predicted"/>
<dbReference type="InterPro" id="IPR045653">
    <property type="entry name" value="DUF6396"/>
</dbReference>
<dbReference type="EMBL" id="LT599583">
    <property type="protein sequence ID" value="SBW80710.1"/>
    <property type="molecule type" value="Genomic_DNA"/>
</dbReference>
<protein>
    <recommendedName>
        <fullName evidence="1">DUF6396 domain-containing protein</fullName>
    </recommendedName>
</protein>
<dbReference type="Proteomes" id="UP000245431">
    <property type="component" value="Chromosome PVE_r1"/>
</dbReference>
<evidence type="ECO:0000313" key="2">
    <source>
        <dbReference type="EMBL" id="SBW80710.1"/>
    </source>
</evidence>
<accession>A0A1D3JXA5</accession>
<evidence type="ECO:0000313" key="3">
    <source>
        <dbReference type="Proteomes" id="UP000245431"/>
    </source>
</evidence>
<dbReference type="Gene3D" id="1.25.40.10">
    <property type="entry name" value="Tetratricopeptide repeat domain"/>
    <property type="match status" value="1"/>
</dbReference>
<dbReference type="SUPFAM" id="SSF81901">
    <property type="entry name" value="HCP-like"/>
    <property type="match status" value="1"/>
</dbReference>
<dbReference type="Pfam" id="PF19933">
    <property type="entry name" value="DUF6396"/>
    <property type="match status" value="1"/>
</dbReference>
<evidence type="ECO:0000259" key="1">
    <source>
        <dbReference type="Pfam" id="PF19933"/>
    </source>
</evidence>
<name>A0A1D3JXA5_PSEVE</name>
<organism evidence="2 3">
    <name type="scientific">Pseudomonas veronii 1YdBTEX2</name>
    <dbReference type="NCBI Taxonomy" id="1295141"/>
    <lineage>
        <taxon>Bacteria</taxon>
        <taxon>Pseudomonadati</taxon>
        <taxon>Pseudomonadota</taxon>
        <taxon>Gammaproteobacteria</taxon>
        <taxon>Pseudomonadales</taxon>
        <taxon>Pseudomonadaceae</taxon>
        <taxon>Pseudomonas</taxon>
    </lineage>
</organism>